<feature type="compositionally biased region" description="Polar residues" evidence="6">
    <location>
        <begin position="339"/>
        <end position="350"/>
    </location>
</feature>
<evidence type="ECO:0000256" key="1">
    <source>
        <dbReference type="ARBA" id="ARBA00009865"/>
    </source>
</evidence>
<dbReference type="PANTHER" id="PTHR42812">
    <property type="entry name" value="BETA-XYLOSIDASE"/>
    <property type="match status" value="1"/>
</dbReference>
<comment type="caution">
    <text evidence="7">The sequence shown here is derived from an EMBL/GenBank/DDBJ whole genome shotgun (WGS) entry which is preliminary data.</text>
</comment>
<dbReference type="EMBL" id="NLAX01000696">
    <property type="protein sequence ID" value="PKS08418.1"/>
    <property type="molecule type" value="Genomic_DNA"/>
</dbReference>
<dbReference type="InterPro" id="IPR023296">
    <property type="entry name" value="Glyco_hydro_beta-prop_sf"/>
</dbReference>
<dbReference type="InParanoid" id="A0A2N3N7M0"/>
<comment type="similarity">
    <text evidence="1 5">Belongs to the glycosyl hydrolase 43 family.</text>
</comment>
<dbReference type="OrthoDB" id="408373at2759"/>
<reference evidence="7 8" key="1">
    <citation type="journal article" date="2017" name="G3 (Bethesda)">
        <title>First Draft Genome Sequence of the Pathogenic Fungus Lomentospora prolificans (Formerly Scedosporium prolificans).</title>
        <authorList>
            <person name="Luo R."/>
            <person name="Zimin A."/>
            <person name="Workman R."/>
            <person name="Fan Y."/>
            <person name="Pertea G."/>
            <person name="Grossman N."/>
            <person name="Wear M.P."/>
            <person name="Jia B."/>
            <person name="Miller H."/>
            <person name="Casadevall A."/>
            <person name="Timp W."/>
            <person name="Zhang S.X."/>
            <person name="Salzberg S.L."/>
        </authorList>
    </citation>
    <scope>NUCLEOTIDE SEQUENCE [LARGE SCALE GENOMIC DNA]</scope>
    <source>
        <strain evidence="7 8">JHH-5317</strain>
    </source>
</reference>
<dbReference type="Pfam" id="PF04616">
    <property type="entry name" value="Glyco_hydro_43"/>
    <property type="match status" value="1"/>
</dbReference>
<evidence type="ECO:0000256" key="2">
    <source>
        <dbReference type="ARBA" id="ARBA00022801"/>
    </source>
</evidence>
<accession>A0A2N3N7M0</accession>
<name>A0A2N3N7M0_9PEZI</name>
<dbReference type="GO" id="GO:0004553">
    <property type="term" value="F:hydrolase activity, hydrolyzing O-glycosyl compounds"/>
    <property type="evidence" value="ECO:0007669"/>
    <property type="project" value="InterPro"/>
</dbReference>
<sequence length="365" mass="40739">MSLPTVGAWTTKILEPAVTIKNPLSSLQISPDLDRTFCLVNPSFHLFPGLPICASKKLQAWEHIGNPINRPEQLKLNEAFVHGFPIGQDCLVAAVLDPIVAICSPRRKFYVTSTNIWADEWSDPVFDIQGIDPSFFLDDGGKAYIQGSWRTSAIQDSKWTSKPRNPSEKRARYYGRATLSKDDVEGPHLYKKDGTSYYLVAAEAGIMFSNHMMTVARSARPWGLFESCPVPLLTAEGHPGSIIQYLGHGDLFQAPSGSWWEPVIESHKTAGQQRLSRYYPLGREMVLVPIEWPSGAWPRLGFPCSEFLVEEYSSVFASSTRLSQNCPTLNQPQPPHLVSNVSASDSTSGRVTRFNRKPQAHYYPL</sequence>
<evidence type="ECO:0000256" key="4">
    <source>
        <dbReference type="PIRSR" id="PIRSR606710-2"/>
    </source>
</evidence>
<evidence type="ECO:0008006" key="9">
    <source>
        <dbReference type="Google" id="ProtNLM"/>
    </source>
</evidence>
<evidence type="ECO:0000256" key="5">
    <source>
        <dbReference type="RuleBase" id="RU361187"/>
    </source>
</evidence>
<dbReference type="VEuPathDB" id="FungiDB:jhhlp_005129"/>
<keyword evidence="2 5" id="KW-0378">Hydrolase</keyword>
<dbReference type="AlphaFoldDB" id="A0A2N3N7M0"/>
<evidence type="ECO:0000313" key="7">
    <source>
        <dbReference type="EMBL" id="PKS08418.1"/>
    </source>
</evidence>
<dbReference type="InterPro" id="IPR006710">
    <property type="entry name" value="Glyco_hydro_43"/>
</dbReference>
<evidence type="ECO:0000256" key="6">
    <source>
        <dbReference type="SAM" id="MobiDB-lite"/>
    </source>
</evidence>
<evidence type="ECO:0000313" key="8">
    <source>
        <dbReference type="Proteomes" id="UP000233524"/>
    </source>
</evidence>
<proteinExistence type="inferred from homology"/>
<evidence type="ECO:0000256" key="3">
    <source>
        <dbReference type="ARBA" id="ARBA00023295"/>
    </source>
</evidence>
<organism evidence="7 8">
    <name type="scientific">Lomentospora prolificans</name>
    <dbReference type="NCBI Taxonomy" id="41688"/>
    <lineage>
        <taxon>Eukaryota</taxon>
        <taxon>Fungi</taxon>
        <taxon>Dikarya</taxon>
        <taxon>Ascomycota</taxon>
        <taxon>Pezizomycotina</taxon>
        <taxon>Sordariomycetes</taxon>
        <taxon>Hypocreomycetidae</taxon>
        <taxon>Microascales</taxon>
        <taxon>Microascaceae</taxon>
        <taxon>Lomentospora</taxon>
    </lineage>
</organism>
<feature type="site" description="Important for catalytic activity, responsible for pKa modulation of the active site Glu and correct orientation of both the proton donor and substrate" evidence="4">
    <location>
        <position position="132"/>
    </location>
</feature>
<dbReference type="STRING" id="41688.A0A2N3N7M0"/>
<dbReference type="InterPro" id="IPR051795">
    <property type="entry name" value="Glycosyl_Hydrlase_43"/>
</dbReference>
<keyword evidence="3 5" id="KW-0326">Glycosidase</keyword>
<dbReference type="Proteomes" id="UP000233524">
    <property type="component" value="Unassembled WGS sequence"/>
</dbReference>
<feature type="region of interest" description="Disordered" evidence="6">
    <location>
        <begin position="327"/>
        <end position="351"/>
    </location>
</feature>
<dbReference type="PANTHER" id="PTHR42812:SF12">
    <property type="entry name" value="BETA-XYLOSIDASE-RELATED"/>
    <property type="match status" value="1"/>
</dbReference>
<protein>
    <recommendedName>
        <fullName evidence="9">Beta-xylosidase C-terminal Concanavalin A-like domain-containing protein</fullName>
    </recommendedName>
</protein>
<gene>
    <name evidence="7" type="ORF">jhhlp_005129</name>
</gene>
<dbReference type="GO" id="GO:0005975">
    <property type="term" value="P:carbohydrate metabolic process"/>
    <property type="evidence" value="ECO:0007669"/>
    <property type="project" value="InterPro"/>
</dbReference>
<keyword evidence="8" id="KW-1185">Reference proteome</keyword>
<dbReference type="Gene3D" id="2.115.10.20">
    <property type="entry name" value="Glycosyl hydrolase domain, family 43"/>
    <property type="match status" value="1"/>
</dbReference>
<dbReference type="SUPFAM" id="SSF75005">
    <property type="entry name" value="Arabinanase/levansucrase/invertase"/>
    <property type="match status" value="1"/>
</dbReference>